<dbReference type="SUPFAM" id="SSF51604">
    <property type="entry name" value="Enolase C-terminal domain-like"/>
    <property type="match status" value="1"/>
</dbReference>
<accession>A0ABT7PBQ1</accession>
<comment type="caution">
    <text evidence="7">The sequence shown here is derived from an EMBL/GenBank/DDBJ whole genome shotgun (WGS) entry which is preliminary data.</text>
</comment>
<dbReference type="SMART" id="SM00922">
    <property type="entry name" value="MR_MLE"/>
    <property type="match status" value="1"/>
</dbReference>
<comment type="similarity">
    <text evidence="1 5">Belongs to the mandelate racemase/muconate lactonizing enzyme family.</text>
</comment>
<dbReference type="Gene3D" id="3.20.20.120">
    <property type="entry name" value="Enolase-like C-terminal domain"/>
    <property type="match status" value="1"/>
</dbReference>
<dbReference type="EC" id="5.1.1.-" evidence="5"/>
<evidence type="ECO:0000313" key="7">
    <source>
        <dbReference type="EMBL" id="MDM4013919.1"/>
    </source>
</evidence>
<dbReference type="InterPro" id="IPR013342">
    <property type="entry name" value="Mandelate_racemase_C"/>
</dbReference>
<dbReference type="PANTHER" id="PTHR48080">
    <property type="entry name" value="D-GALACTONATE DEHYDRATASE-RELATED"/>
    <property type="match status" value="1"/>
</dbReference>
<dbReference type="Pfam" id="PF02746">
    <property type="entry name" value="MR_MLE_N"/>
    <property type="match status" value="1"/>
</dbReference>
<dbReference type="InterPro" id="IPR029017">
    <property type="entry name" value="Enolase-like_N"/>
</dbReference>
<dbReference type="InterPro" id="IPR029065">
    <property type="entry name" value="Enolase_C-like"/>
</dbReference>
<evidence type="ECO:0000256" key="3">
    <source>
        <dbReference type="ARBA" id="ARBA00022842"/>
    </source>
</evidence>
<keyword evidence="8" id="KW-1185">Reference proteome</keyword>
<dbReference type="SUPFAM" id="SSF54826">
    <property type="entry name" value="Enolase N-terminal domain-like"/>
    <property type="match status" value="1"/>
</dbReference>
<dbReference type="InterPro" id="IPR013341">
    <property type="entry name" value="Mandelate_racemase_N_dom"/>
</dbReference>
<evidence type="ECO:0000256" key="2">
    <source>
        <dbReference type="ARBA" id="ARBA00022723"/>
    </source>
</evidence>
<proteinExistence type="inferred from homology"/>
<dbReference type="SFLD" id="SFLDS00001">
    <property type="entry name" value="Enolase"/>
    <property type="match status" value="1"/>
</dbReference>
<dbReference type="Gene3D" id="3.30.390.10">
    <property type="entry name" value="Enolase-like, N-terminal domain"/>
    <property type="match status" value="1"/>
</dbReference>
<evidence type="ECO:0000313" key="8">
    <source>
        <dbReference type="Proteomes" id="UP001239462"/>
    </source>
</evidence>
<name>A0ABT7PBQ1_9BACT</name>
<dbReference type="InterPro" id="IPR034603">
    <property type="entry name" value="Dipeptide_epimerase"/>
</dbReference>
<gene>
    <name evidence="7" type="ORF">QTN89_00660</name>
</gene>
<keyword evidence="4 5" id="KW-0413">Isomerase</keyword>
<dbReference type="PANTHER" id="PTHR48080:SF3">
    <property type="entry name" value="ENOLASE SUPERFAMILY MEMBER DDB_G0284701"/>
    <property type="match status" value="1"/>
</dbReference>
<dbReference type="InterPro" id="IPR036849">
    <property type="entry name" value="Enolase-like_C_sf"/>
</dbReference>
<reference evidence="7 8" key="1">
    <citation type="submission" date="2023-06" db="EMBL/GenBank/DDBJ databases">
        <title>Roseiconus lacunae JC819 isolated from Gulf of Mannar region, Tamil Nadu.</title>
        <authorList>
            <person name="Pk S."/>
            <person name="Ch S."/>
            <person name="Ch V.R."/>
        </authorList>
    </citation>
    <scope>NUCLEOTIDE SEQUENCE [LARGE SCALE GENOMIC DNA]</scope>
    <source>
        <strain evidence="7 8">JC819</strain>
    </source>
</reference>
<dbReference type="Pfam" id="PF13378">
    <property type="entry name" value="MR_MLE_C"/>
    <property type="match status" value="1"/>
</dbReference>
<keyword evidence="3 5" id="KW-0460">Magnesium</keyword>
<sequence>MRLRYYRVELPLEHVFTIARDSRTTQVSVIVELEDGGLRGYGEATENRYYGVTSEAIIEMLEHCREVIESPNDWQPYELWDRLYLRLSEHRFILAAIDSAAHDLYGKQSKRRTFETLGLTWNDVPCSSYTIGIDSIERMIEKLIARRDWPIFKIKLGTDHDVEIVKRLREHTEAIFRIDANCGWTASETIDNSVAMKELGVEFIEQPLPANASIEDQRKVFQESLLPIVADESCLIESDVRPCSILFHGINVKLSKCGGVTPAIRMLRNARELGLKTMIGCMVESTVGISAAAQLLPLLDYADLDGAELLAADIAEGIAVRNGRVVPQSCHGNGVTLPDQLVTI</sequence>
<dbReference type="Proteomes" id="UP001239462">
    <property type="component" value="Unassembled WGS sequence"/>
</dbReference>
<evidence type="ECO:0000259" key="6">
    <source>
        <dbReference type="SMART" id="SM00922"/>
    </source>
</evidence>
<dbReference type="InterPro" id="IPR034593">
    <property type="entry name" value="DgoD-like"/>
</dbReference>
<protein>
    <recommendedName>
        <fullName evidence="5">Dipeptide epimerase</fullName>
        <ecNumber evidence="5">5.1.1.-</ecNumber>
    </recommendedName>
</protein>
<evidence type="ECO:0000256" key="1">
    <source>
        <dbReference type="ARBA" id="ARBA00008031"/>
    </source>
</evidence>
<comment type="cofactor">
    <cofactor evidence="5">
        <name>Mg(2+)</name>
        <dbReference type="ChEBI" id="CHEBI:18420"/>
    </cofactor>
    <text evidence="5">Binds 1 Mg(2+) ion per subunit.</text>
</comment>
<evidence type="ECO:0000256" key="5">
    <source>
        <dbReference type="RuleBase" id="RU366006"/>
    </source>
</evidence>
<evidence type="ECO:0000256" key="4">
    <source>
        <dbReference type="ARBA" id="ARBA00023235"/>
    </source>
</evidence>
<keyword evidence="2 5" id="KW-0479">Metal-binding</keyword>
<dbReference type="CDD" id="cd03319">
    <property type="entry name" value="L-Ala-DL-Glu_epimerase"/>
    <property type="match status" value="1"/>
</dbReference>
<dbReference type="RefSeq" id="WP_289161637.1">
    <property type="nucleotide sequence ID" value="NZ_JASZZN010000001.1"/>
</dbReference>
<dbReference type="SFLD" id="SFLDG00180">
    <property type="entry name" value="muconate_cycloisomerase"/>
    <property type="match status" value="1"/>
</dbReference>
<dbReference type="EMBL" id="JASZZN010000001">
    <property type="protein sequence ID" value="MDM4013919.1"/>
    <property type="molecule type" value="Genomic_DNA"/>
</dbReference>
<feature type="domain" description="Mandelate racemase/muconate lactonizing enzyme C-terminal" evidence="6">
    <location>
        <begin position="136"/>
        <end position="227"/>
    </location>
</feature>
<organism evidence="7 8">
    <name type="scientific">Roseiconus lacunae</name>
    <dbReference type="NCBI Taxonomy" id="2605694"/>
    <lineage>
        <taxon>Bacteria</taxon>
        <taxon>Pseudomonadati</taxon>
        <taxon>Planctomycetota</taxon>
        <taxon>Planctomycetia</taxon>
        <taxon>Pirellulales</taxon>
        <taxon>Pirellulaceae</taxon>
        <taxon>Roseiconus</taxon>
    </lineage>
</organism>